<feature type="domain" description="Helicase ATP-binding" evidence="1">
    <location>
        <begin position="289"/>
        <end position="495"/>
    </location>
</feature>
<evidence type="ECO:0000313" key="3">
    <source>
        <dbReference type="Proteomes" id="UP000286268"/>
    </source>
</evidence>
<organism evidence="2 3">
    <name type="scientific">Clostridium manihotivorum</name>
    <dbReference type="NCBI Taxonomy" id="2320868"/>
    <lineage>
        <taxon>Bacteria</taxon>
        <taxon>Bacillati</taxon>
        <taxon>Bacillota</taxon>
        <taxon>Clostridia</taxon>
        <taxon>Eubacteriales</taxon>
        <taxon>Clostridiaceae</taxon>
        <taxon>Clostridium</taxon>
    </lineage>
</organism>
<name>A0A410E1X8_9CLOT</name>
<accession>A0A410E1X8</accession>
<dbReference type="Gene3D" id="3.90.1570.50">
    <property type="match status" value="1"/>
</dbReference>
<dbReference type="Pfam" id="PF22679">
    <property type="entry name" value="T1R_D3-like"/>
    <property type="match status" value="1"/>
</dbReference>
<dbReference type="InterPro" id="IPR040980">
    <property type="entry name" value="SWI2_SNF2"/>
</dbReference>
<dbReference type="OrthoDB" id="9758243at2"/>
<reference evidence="2 3" key="1">
    <citation type="submission" date="2018-01" db="EMBL/GenBank/DDBJ databases">
        <title>Genome Sequencing and Assembly of Anaerobacter polyendosporus strain CT4.</title>
        <authorList>
            <person name="Tachaapaikoon C."/>
            <person name="Sutheeworapong S."/>
            <person name="Jenjaroenpun P."/>
            <person name="Wongsurawat T."/>
            <person name="Nookeaw I."/>
            <person name="Cheawchanlertfa P."/>
            <person name="Kosugi A."/>
            <person name="Cheevadhanarak S."/>
            <person name="Ratanakhanokchai K."/>
        </authorList>
    </citation>
    <scope>NUCLEOTIDE SEQUENCE [LARGE SCALE GENOMIC DNA]</scope>
    <source>
        <strain evidence="2 3">CT4</strain>
    </source>
</reference>
<dbReference type="KEGG" id="cmah:C1I91_14580"/>
<evidence type="ECO:0000313" key="2">
    <source>
        <dbReference type="EMBL" id="QAA35307.1"/>
    </source>
</evidence>
<keyword evidence="3" id="KW-1185">Reference proteome</keyword>
<dbReference type="InterPro" id="IPR055180">
    <property type="entry name" value="HsdR_RecA-like_helicase_dom_2"/>
</dbReference>
<dbReference type="SUPFAM" id="SSF52540">
    <property type="entry name" value="P-loop containing nucleoside triphosphate hydrolases"/>
    <property type="match status" value="1"/>
</dbReference>
<dbReference type="EMBL" id="CP025746">
    <property type="protein sequence ID" value="QAA35307.1"/>
    <property type="molecule type" value="Genomic_DNA"/>
</dbReference>
<dbReference type="CDD" id="cd22332">
    <property type="entry name" value="HsdR_N"/>
    <property type="match status" value="1"/>
</dbReference>
<dbReference type="Pfam" id="PF04313">
    <property type="entry name" value="HSDR_N"/>
    <property type="match status" value="1"/>
</dbReference>
<evidence type="ECO:0000259" key="1">
    <source>
        <dbReference type="PROSITE" id="PS51192"/>
    </source>
</evidence>
<gene>
    <name evidence="2" type="ORF">C1I91_14580</name>
</gene>
<dbReference type="AlphaFoldDB" id="A0A410E1X8"/>
<protein>
    <submittedName>
        <fullName evidence="2">Restriction endonuclease subunit R</fullName>
    </submittedName>
</protein>
<dbReference type="GO" id="GO:0005524">
    <property type="term" value="F:ATP binding"/>
    <property type="evidence" value="ECO:0007669"/>
    <property type="project" value="UniProtKB-KW"/>
</dbReference>
<sequence>MNYKEKDFEDFVEECLMEQGYIKGNTFDYNRELALDTKTLFSFIKATQPKEWQRHESNYPGNAERAFLDRLTKDINSKDKGLIHVLRQGFIDRGVKFRLVYFKPETSLNEDLIDKYSKNIFHVTRQLHYSVHNENSIDVVLFINGIPVVTIELKNAMTGQNVDNAIQQYKADRNPNEPVFGFNRRALVNFAVDPYLVFMTTELKGDKTFFLPFNQGSEGAGNIGGKGNPINQEGFDTEYLFKNILAPDSLLEILHKFIHKEVDKVTRKVKIIFPRYHQIDVVRKLLSDVYENGAGKNYLIQHSAGSGKSNSIAWLAHRLSGLHNAENKAVFSSVIVITDRKILDSQLQETIYQFDHVAGVVEKIDENSKQLLSAINSGKKIIITTLQKFPLIYGEVKKVEGQNFAIIVDEAHSSQTGQAATKLKVALADIGDALEEYARIEESFEENKLDPQDEIVKELVSQGVHPNLSFFAFTATPKAKTLQMFGERGKDGKYRAFHIYSMRQAIEEKFILDVLENYMTYNMYFNIVKNIPDDPELNSAQGLKAIRRYQSLHPHNLAQKTAIMIEQFREVTRHKLSGRAKAMVVTASRLHAVRYCEEFKNYIKSKGYNDLDVLVAFSGEVDDNGVPKTEEKMNQYKGNYVKESELKEVFKTDDFHFLIVAEKYQTGFDEPLLHTMFVDKKLSDVKAVQTLSRLNRTCEGKEDTFVLDFVNSAEDIQKAFQPFYESTVLEKETNPNMLYDIKHLLDQKHVYTQEEVESFAKVFFSKRTVKDDLGKVSGLLKPAMDRYLDLEELAQKEFKSSLSSFVRLYAFITQVVRMYDKELHEFYTYVKFLLKVLPSKREEDIDLEGKISMDYYKLQKSYQGQIELVKESEGTVYGAEHAGGAKPQKKDTLSEIIKKINERFGTQFAGVDKVMEQIIDDFKNDKTIVNFAKNNGMEIFGHIYNDLFSKILVNGFKNSNEFYTEMLKDKEKLEFFKATMLPIIYNALRGVNS</sequence>
<dbReference type="GO" id="GO:0009035">
    <property type="term" value="F:type I site-specific deoxyribonuclease activity"/>
    <property type="evidence" value="ECO:0007669"/>
    <property type="project" value="UniProtKB-EC"/>
</dbReference>
<keyword evidence="2" id="KW-0378">Hydrolase</keyword>
<dbReference type="InterPro" id="IPR014001">
    <property type="entry name" value="Helicase_ATP-bd"/>
</dbReference>
<dbReference type="GO" id="GO:0009307">
    <property type="term" value="P:DNA restriction-modification system"/>
    <property type="evidence" value="ECO:0007669"/>
    <property type="project" value="UniProtKB-KW"/>
</dbReference>
<dbReference type="InterPro" id="IPR027417">
    <property type="entry name" value="P-loop_NTPase"/>
</dbReference>
<keyword evidence="2" id="KW-0255">Endonuclease</keyword>
<dbReference type="SMART" id="SM00487">
    <property type="entry name" value="DEXDc"/>
    <property type="match status" value="1"/>
</dbReference>
<dbReference type="GO" id="GO:0003677">
    <property type="term" value="F:DNA binding"/>
    <property type="evidence" value="ECO:0007669"/>
    <property type="project" value="UniProtKB-KW"/>
</dbReference>
<dbReference type="PANTHER" id="PTHR42927:SF1">
    <property type="entry name" value="HELICASE SUPERFAMILY 1 AND 2 DOMAIN-CONTAINING PROTEIN"/>
    <property type="match status" value="1"/>
</dbReference>
<dbReference type="InterPro" id="IPR007409">
    <property type="entry name" value="Restrct_endonuc_type1_HsdR_N"/>
</dbReference>
<keyword evidence="2" id="KW-0540">Nuclease</keyword>
<proteinExistence type="predicted"/>
<dbReference type="Proteomes" id="UP000286268">
    <property type="component" value="Chromosome"/>
</dbReference>
<dbReference type="PROSITE" id="PS51192">
    <property type="entry name" value="HELICASE_ATP_BIND_1"/>
    <property type="match status" value="1"/>
</dbReference>
<dbReference type="PANTHER" id="PTHR42927">
    <property type="entry name" value="HELICASE SUPERFAMILY 1 AND 2 DOMAIN-CONTAINING PROTEIN"/>
    <property type="match status" value="1"/>
</dbReference>
<dbReference type="REBASE" id="295004">
    <property type="entry name" value="CspCT4ORF14540P"/>
</dbReference>
<dbReference type="Pfam" id="PF18766">
    <property type="entry name" value="SWI2_SNF2"/>
    <property type="match status" value="1"/>
</dbReference>
<dbReference type="Gene3D" id="3.40.50.300">
    <property type="entry name" value="P-loop containing nucleotide triphosphate hydrolases"/>
    <property type="match status" value="2"/>
</dbReference>